<dbReference type="Proteomes" id="UP001234989">
    <property type="component" value="Chromosome 12"/>
</dbReference>
<keyword evidence="4" id="KW-0255">Endonuclease</keyword>
<dbReference type="PANTHER" id="PTHR37984:SF5">
    <property type="entry name" value="PROTEIN NYNRIN-LIKE"/>
    <property type="match status" value="1"/>
</dbReference>
<evidence type="ECO:0000259" key="7">
    <source>
        <dbReference type="Pfam" id="PF17917"/>
    </source>
</evidence>
<evidence type="ECO:0000313" key="9">
    <source>
        <dbReference type="Proteomes" id="UP001234989"/>
    </source>
</evidence>
<name>A0AAF0V439_SOLVR</name>
<proteinExistence type="predicted"/>
<evidence type="ECO:0000256" key="6">
    <source>
        <dbReference type="ARBA" id="ARBA00022918"/>
    </source>
</evidence>
<evidence type="ECO:0000256" key="2">
    <source>
        <dbReference type="ARBA" id="ARBA00022695"/>
    </source>
</evidence>
<keyword evidence="2" id="KW-0548">Nucleotidyltransferase</keyword>
<sequence length="391" mass="45096">MFRVGDSERNEEEHVSHLRVVLQIFKDCQLFAKFRKCEFWLQSVAFLGHIVSSKAIRVDSQKVEEVKQWPRPTSPTDIRSFLGLAGYYRWFVEGFSSIASPLTRLTQKKVKFQWSDDCEKIFAELKTRLTTPPVLTLQEGSDGYVIYCDASKVGLGRVLMQRDMVIAYASRQLKVHEKNYPTYDLELTTVVFALKIWRHYLYGVHVDVFTDHKNLQYVFTQKKLNLLQRIWLEFLKDYDMSMDYNPSKANVVADALNRLSIGSVAHIEEERKELVKDVHRLAHLGVRIMSISDSGVTVRNWAESSFVVEVKEKQDSDLILLELKGAVYNQRVEVFSQGGYGVLCYQGRLCVPDVGKLRQHILAEAHNSRYSTHPGATKMYCDMWEVFGGMA</sequence>
<dbReference type="InterPro" id="IPR043128">
    <property type="entry name" value="Rev_trsase/Diguanyl_cyclase"/>
</dbReference>
<dbReference type="InterPro" id="IPR043502">
    <property type="entry name" value="DNA/RNA_pol_sf"/>
</dbReference>
<dbReference type="PANTHER" id="PTHR37984">
    <property type="entry name" value="PROTEIN CBG26694"/>
    <property type="match status" value="1"/>
</dbReference>
<evidence type="ECO:0000256" key="4">
    <source>
        <dbReference type="ARBA" id="ARBA00022759"/>
    </source>
</evidence>
<keyword evidence="9" id="KW-1185">Reference proteome</keyword>
<dbReference type="InterPro" id="IPR050951">
    <property type="entry name" value="Retrovirus_Pol_polyprotein"/>
</dbReference>
<dbReference type="EMBL" id="CP133623">
    <property type="protein sequence ID" value="WMV56466.1"/>
    <property type="molecule type" value="Genomic_DNA"/>
</dbReference>
<dbReference type="GO" id="GO:0016787">
    <property type="term" value="F:hydrolase activity"/>
    <property type="evidence" value="ECO:0007669"/>
    <property type="project" value="UniProtKB-KW"/>
</dbReference>
<protein>
    <recommendedName>
        <fullName evidence="7">Reverse transcriptase RNase H-like domain-containing protein</fullName>
    </recommendedName>
</protein>
<reference evidence="8" key="1">
    <citation type="submission" date="2023-08" db="EMBL/GenBank/DDBJ databases">
        <title>A de novo genome assembly of Solanum verrucosum Schlechtendal, a Mexican diploid species geographically isolated from the other diploid A-genome species in potato relatives.</title>
        <authorList>
            <person name="Hosaka K."/>
        </authorList>
    </citation>
    <scope>NUCLEOTIDE SEQUENCE</scope>
    <source>
        <tissue evidence="8">Young leaves</tissue>
    </source>
</reference>
<evidence type="ECO:0000313" key="8">
    <source>
        <dbReference type="EMBL" id="WMV56466.1"/>
    </source>
</evidence>
<evidence type="ECO:0000256" key="3">
    <source>
        <dbReference type="ARBA" id="ARBA00022722"/>
    </source>
</evidence>
<dbReference type="GO" id="GO:0004519">
    <property type="term" value="F:endonuclease activity"/>
    <property type="evidence" value="ECO:0007669"/>
    <property type="project" value="UniProtKB-KW"/>
</dbReference>
<accession>A0AAF0V439</accession>
<evidence type="ECO:0000256" key="5">
    <source>
        <dbReference type="ARBA" id="ARBA00022801"/>
    </source>
</evidence>
<organism evidence="8 9">
    <name type="scientific">Solanum verrucosum</name>
    <dbReference type="NCBI Taxonomy" id="315347"/>
    <lineage>
        <taxon>Eukaryota</taxon>
        <taxon>Viridiplantae</taxon>
        <taxon>Streptophyta</taxon>
        <taxon>Embryophyta</taxon>
        <taxon>Tracheophyta</taxon>
        <taxon>Spermatophyta</taxon>
        <taxon>Magnoliopsida</taxon>
        <taxon>eudicotyledons</taxon>
        <taxon>Gunneridae</taxon>
        <taxon>Pentapetalae</taxon>
        <taxon>asterids</taxon>
        <taxon>lamiids</taxon>
        <taxon>Solanales</taxon>
        <taxon>Solanaceae</taxon>
        <taxon>Solanoideae</taxon>
        <taxon>Solaneae</taxon>
        <taxon>Solanum</taxon>
    </lineage>
</organism>
<keyword evidence="6" id="KW-0695">RNA-directed DNA polymerase</keyword>
<dbReference type="SUPFAM" id="SSF56672">
    <property type="entry name" value="DNA/RNA polymerases"/>
    <property type="match status" value="1"/>
</dbReference>
<gene>
    <name evidence="8" type="ORF">MTR67_049851</name>
</gene>
<dbReference type="GO" id="GO:0003964">
    <property type="term" value="F:RNA-directed DNA polymerase activity"/>
    <property type="evidence" value="ECO:0007669"/>
    <property type="project" value="UniProtKB-KW"/>
</dbReference>
<feature type="domain" description="Reverse transcriptase RNase H-like" evidence="7">
    <location>
        <begin position="144"/>
        <end position="238"/>
    </location>
</feature>
<keyword evidence="1" id="KW-0808">Transferase</keyword>
<dbReference type="InterPro" id="IPR041373">
    <property type="entry name" value="RT_RNaseH"/>
</dbReference>
<dbReference type="Gene3D" id="3.30.70.270">
    <property type="match status" value="2"/>
</dbReference>
<keyword evidence="5" id="KW-0378">Hydrolase</keyword>
<dbReference type="CDD" id="cd09274">
    <property type="entry name" value="RNase_HI_RT_Ty3"/>
    <property type="match status" value="1"/>
</dbReference>
<dbReference type="FunFam" id="3.10.20.370:FF:000001">
    <property type="entry name" value="Retrovirus-related Pol polyprotein from transposon 17.6-like protein"/>
    <property type="match status" value="1"/>
</dbReference>
<evidence type="ECO:0000256" key="1">
    <source>
        <dbReference type="ARBA" id="ARBA00022679"/>
    </source>
</evidence>
<dbReference type="Pfam" id="PF17917">
    <property type="entry name" value="RT_RNaseH"/>
    <property type="match status" value="1"/>
</dbReference>
<dbReference type="AlphaFoldDB" id="A0AAF0V439"/>
<dbReference type="FunFam" id="3.30.70.270:FF:000020">
    <property type="entry name" value="Transposon Tf2-6 polyprotein-like Protein"/>
    <property type="match status" value="1"/>
</dbReference>
<keyword evidence="3" id="KW-0540">Nuclease</keyword>